<protein>
    <submittedName>
        <fullName evidence="2">Uncharacterized protein</fullName>
    </submittedName>
</protein>
<dbReference type="InterPro" id="IPR006942">
    <property type="entry name" value="TH1"/>
</dbReference>
<dbReference type="AlphaFoldDB" id="A0A7S4B0Q4"/>
<evidence type="ECO:0000256" key="1">
    <source>
        <dbReference type="SAM" id="SignalP"/>
    </source>
</evidence>
<dbReference type="GO" id="GO:0005634">
    <property type="term" value="C:nucleus"/>
    <property type="evidence" value="ECO:0007669"/>
    <property type="project" value="InterPro"/>
</dbReference>
<evidence type="ECO:0000313" key="2">
    <source>
        <dbReference type="EMBL" id="CAE0749107.1"/>
    </source>
</evidence>
<name>A0A7S4B0Q4_CHRCT</name>
<proteinExistence type="predicted"/>
<feature type="chain" id="PRO_5030789872" evidence="1">
    <location>
        <begin position="24"/>
        <end position="111"/>
    </location>
</feature>
<gene>
    <name evidence="2" type="ORF">PCAR00345_LOCUS1689</name>
</gene>
<dbReference type="EMBL" id="HBIZ01003138">
    <property type="protein sequence ID" value="CAE0749107.1"/>
    <property type="molecule type" value="Transcribed_RNA"/>
</dbReference>
<dbReference type="Pfam" id="PF04858">
    <property type="entry name" value="TH1"/>
    <property type="match status" value="1"/>
</dbReference>
<sequence length="111" mass="11971">MKQQIVDCMLVMMLDGCVGQVLAAIEESLSTADLAIIRHSVLSLVSVCAPPWSEAFASRVCRLLGHERVRDGFKAARDRESLASALHRVAQAQPALEQTIQTLLANGSAAR</sequence>
<reference evidence="2" key="1">
    <citation type="submission" date="2021-01" db="EMBL/GenBank/DDBJ databases">
        <authorList>
            <person name="Corre E."/>
            <person name="Pelletier E."/>
            <person name="Niang G."/>
            <person name="Scheremetjew M."/>
            <person name="Finn R."/>
            <person name="Kale V."/>
            <person name="Holt S."/>
            <person name="Cochrane G."/>
            <person name="Meng A."/>
            <person name="Brown T."/>
            <person name="Cohen L."/>
        </authorList>
    </citation>
    <scope>NUCLEOTIDE SEQUENCE</scope>
    <source>
        <strain evidence="2">CCMP645</strain>
    </source>
</reference>
<organism evidence="2">
    <name type="scientific">Chrysotila carterae</name>
    <name type="common">Marine alga</name>
    <name type="synonym">Syracosphaera carterae</name>
    <dbReference type="NCBI Taxonomy" id="13221"/>
    <lineage>
        <taxon>Eukaryota</taxon>
        <taxon>Haptista</taxon>
        <taxon>Haptophyta</taxon>
        <taxon>Prymnesiophyceae</taxon>
        <taxon>Isochrysidales</taxon>
        <taxon>Isochrysidaceae</taxon>
        <taxon>Chrysotila</taxon>
    </lineage>
</organism>
<feature type="signal peptide" evidence="1">
    <location>
        <begin position="1"/>
        <end position="23"/>
    </location>
</feature>
<accession>A0A7S4B0Q4</accession>
<dbReference type="GO" id="GO:0045892">
    <property type="term" value="P:negative regulation of DNA-templated transcription"/>
    <property type="evidence" value="ECO:0007669"/>
    <property type="project" value="InterPro"/>
</dbReference>
<keyword evidence="1" id="KW-0732">Signal</keyword>